<evidence type="ECO:0000313" key="2">
    <source>
        <dbReference type="Proteomes" id="UP001151760"/>
    </source>
</evidence>
<comment type="caution">
    <text evidence="1">The sequence shown here is derived from an EMBL/GenBank/DDBJ whole genome shotgun (WGS) entry which is preliminary data.</text>
</comment>
<reference evidence="1" key="2">
    <citation type="submission" date="2022-01" db="EMBL/GenBank/DDBJ databases">
        <authorList>
            <person name="Yamashiro T."/>
            <person name="Shiraishi A."/>
            <person name="Satake H."/>
            <person name="Nakayama K."/>
        </authorList>
    </citation>
    <scope>NUCLEOTIDE SEQUENCE</scope>
</reference>
<sequence>MGGNSLVLTFGMGIGVEKPGGSVISLSFVMPKKCENRMRRGLTQIPVNVGASHDLRGDSRNCFRRRPPAKGVGLHMADSHTGNHREDDFMPLETIRRFSSIIWEKISFKLEGEASEQETKAEIRFDKGTITLKSGKNKINFFKIPESPRRVEEETENDIDLVAPTNTISRLILEWEERIKLHQEKEMEFDQWRSKVFNDGRLHS</sequence>
<organism evidence="1 2">
    <name type="scientific">Tanacetum coccineum</name>
    <dbReference type="NCBI Taxonomy" id="301880"/>
    <lineage>
        <taxon>Eukaryota</taxon>
        <taxon>Viridiplantae</taxon>
        <taxon>Streptophyta</taxon>
        <taxon>Embryophyta</taxon>
        <taxon>Tracheophyta</taxon>
        <taxon>Spermatophyta</taxon>
        <taxon>Magnoliopsida</taxon>
        <taxon>eudicotyledons</taxon>
        <taxon>Gunneridae</taxon>
        <taxon>Pentapetalae</taxon>
        <taxon>asterids</taxon>
        <taxon>campanulids</taxon>
        <taxon>Asterales</taxon>
        <taxon>Asteraceae</taxon>
        <taxon>Asteroideae</taxon>
        <taxon>Anthemideae</taxon>
        <taxon>Anthemidinae</taxon>
        <taxon>Tanacetum</taxon>
    </lineage>
</organism>
<gene>
    <name evidence="1" type="ORF">Tco_0625106</name>
</gene>
<dbReference type="EMBL" id="BQNB010008606">
    <property type="protein sequence ID" value="GJS51744.1"/>
    <property type="molecule type" value="Genomic_DNA"/>
</dbReference>
<evidence type="ECO:0000313" key="1">
    <source>
        <dbReference type="EMBL" id="GJS51744.1"/>
    </source>
</evidence>
<name>A0ABQ4WFV2_9ASTR</name>
<keyword evidence="2" id="KW-1185">Reference proteome</keyword>
<dbReference type="Proteomes" id="UP001151760">
    <property type="component" value="Unassembled WGS sequence"/>
</dbReference>
<proteinExistence type="predicted"/>
<reference evidence="1" key="1">
    <citation type="journal article" date="2022" name="Int. J. Mol. Sci.">
        <title>Draft Genome of Tanacetum Coccineum: Genomic Comparison of Closely Related Tanacetum-Family Plants.</title>
        <authorList>
            <person name="Yamashiro T."/>
            <person name="Shiraishi A."/>
            <person name="Nakayama K."/>
            <person name="Satake H."/>
        </authorList>
    </citation>
    <scope>NUCLEOTIDE SEQUENCE</scope>
</reference>
<protein>
    <submittedName>
        <fullName evidence="1">Uncharacterized protein</fullName>
    </submittedName>
</protein>
<accession>A0ABQ4WFV2</accession>